<dbReference type="NCBIfam" id="TIGR00557">
    <property type="entry name" value="pdxA"/>
    <property type="match status" value="1"/>
</dbReference>
<keyword evidence="12" id="KW-1185">Reference proteome</keyword>
<dbReference type="HOGENOM" id="CLU_040168_0_0_7"/>
<dbReference type="GO" id="GO:0051287">
    <property type="term" value="F:NAD binding"/>
    <property type="evidence" value="ECO:0007669"/>
    <property type="project" value="InterPro"/>
</dbReference>
<dbReference type="Gene3D" id="3.40.718.10">
    <property type="entry name" value="Isopropylmalate Dehydrogenase"/>
    <property type="match status" value="1"/>
</dbReference>
<keyword evidence="7 10" id="KW-0520">NAD</keyword>
<comment type="subunit">
    <text evidence="10">Homodimer.</text>
</comment>
<feature type="binding site" evidence="10">
    <location>
        <position position="147"/>
    </location>
    <ligand>
        <name>a divalent metal cation</name>
        <dbReference type="ChEBI" id="CHEBI:60240"/>
        <note>ligand shared between dimeric partners</note>
    </ligand>
</feature>
<comment type="miscellaneous">
    <text evidence="10">The active site is located at the dimer interface.</text>
</comment>
<dbReference type="PANTHER" id="PTHR30004:SF6">
    <property type="entry name" value="D-THREONATE 4-PHOSPHATE DEHYDROGENASE"/>
    <property type="match status" value="1"/>
</dbReference>
<dbReference type="HAMAP" id="MF_02086">
    <property type="entry name" value="PdxA_Epsilonprot"/>
    <property type="match status" value="1"/>
</dbReference>
<evidence type="ECO:0000256" key="6">
    <source>
        <dbReference type="ARBA" id="ARBA00023002"/>
    </source>
</evidence>
<evidence type="ECO:0000256" key="7">
    <source>
        <dbReference type="ARBA" id="ARBA00023027"/>
    </source>
</evidence>
<feature type="binding site" evidence="10">
    <location>
        <position position="186"/>
    </location>
    <ligand>
        <name>a divalent metal cation</name>
        <dbReference type="ChEBI" id="CHEBI:60240"/>
        <note>ligand shared between dimeric partners</note>
    </ligand>
</feature>
<dbReference type="NCBIfam" id="NF003040">
    <property type="entry name" value="PRK03946.1"/>
    <property type="match status" value="1"/>
</dbReference>
<dbReference type="SUPFAM" id="SSF53659">
    <property type="entry name" value="Isocitrate/Isopropylmalate dehydrogenase-like"/>
    <property type="match status" value="1"/>
</dbReference>
<comment type="similarity">
    <text evidence="10">Belongs to the PdxA family.</text>
</comment>
<evidence type="ECO:0000256" key="1">
    <source>
        <dbReference type="ARBA" id="ARBA00022490"/>
    </source>
</evidence>
<dbReference type="GO" id="GO:0050897">
    <property type="term" value="F:cobalt ion binding"/>
    <property type="evidence" value="ECO:0007669"/>
    <property type="project" value="UniProtKB-UniRule"/>
</dbReference>
<feature type="binding site" evidence="10">
    <location>
        <position position="260"/>
    </location>
    <ligand>
        <name>substrate</name>
    </ligand>
</feature>
<keyword evidence="9 10" id="KW-0170">Cobalt</keyword>
<name>A7I3Y6_CAMHC</name>
<gene>
    <name evidence="10 11" type="primary">pdxA</name>
    <name evidence="11" type="ordered locus">CHAB381_1715</name>
</gene>
<comment type="subcellular location">
    <subcellularLocation>
        <location evidence="10">Cytoplasm</location>
    </subcellularLocation>
</comment>
<dbReference type="GO" id="GO:0005737">
    <property type="term" value="C:cytoplasm"/>
    <property type="evidence" value="ECO:0007669"/>
    <property type="project" value="UniProtKB-SubCell"/>
</dbReference>
<evidence type="ECO:0000256" key="8">
    <source>
        <dbReference type="ARBA" id="ARBA00023096"/>
    </source>
</evidence>
<feature type="binding site" evidence="10">
    <location>
        <position position="269"/>
    </location>
    <ligand>
        <name>substrate</name>
    </ligand>
</feature>
<sequence length="309" mass="34507">MKLAISVGDINGVGIEIALKAHDEICKFCEPVYFINRELLNQAAEISGLNIPENFKIYEVGKNFKIKPGKVSKKSGKFSFLSFTKAVEQCKKGEFDAVCTLPINKEAWKKAGIKFVGHTDYLSVKFHKNAIMMLGCDELFTALFTDHTALKKVSSMIKTEKFAKFLLNLYKCTKFEKIGVLSFNPHASDNGVIGGSEEKKIKKAINKANNFLQHEIFFGPLVPDTAFTSQNLKNFNRIAAIYHDQGLTPLKSLFFEKSINVSLNLPIIRTSVDHGTAFDIAYKGVAKISSFIEAASWAVKLYETKNLKN</sequence>
<dbReference type="InterPro" id="IPR037539">
    <property type="entry name" value="PdxA_epsilonprot"/>
</dbReference>
<feature type="binding site" evidence="10">
    <location>
        <position position="118"/>
    </location>
    <ligand>
        <name>substrate</name>
    </ligand>
</feature>
<keyword evidence="1 10" id="KW-0963">Cytoplasm</keyword>
<dbReference type="PANTHER" id="PTHR30004">
    <property type="entry name" value="4-HYDROXYTHREONINE-4-PHOSPHATE DEHYDROGENASE"/>
    <property type="match status" value="1"/>
</dbReference>
<dbReference type="EMBL" id="CP000776">
    <property type="protein sequence ID" value="ABS51865.1"/>
    <property type="molecule type" value="Genomic_DNA"/>
</dbReference>
<evidence type="ECO:0000256" key="2">
    <source>
        <dbReference type="ARBA" id="ARBA00022723"/>
    </source>
</evidence>
<keyword evidence="3 10" id="KW-0862">Zinc</keyword>
<evidence type="ECO:0000256" key="10">
    <source>
        <dbReference type="HAMAP-Rule" id="MF_02086"/>
    </source>
</evidence>
<feature type="binding site" evidence="10">
    <location>
        <position position="243"/>
    </location>
    <ligand>
        <name>a divalent metal cation</name>
        <dbReference type="ChEBI" id="CHEBI:60240"/>
        <note>ligand shared between dimeric partners</note>
    </ligand>
</feature>
<dbReference type="RefSeq" id="WP_012109534.1">
    <property type="nucleotide sequence ID" value="NC_009714.1"/>
</dbReference>
<keyword evidence="4 10" id="KW-0460">Magnesium</keyword>
<evidence type="ECO:0000256" key="4">
    <source>
        <dbReference type="ARBA" id="ARBA00022842"/>
    </source>
</evidence>
<dbReference type="GO" id="GO:0008615">
    <property type="term" value="P:pyridoxine biosynthetic process"/>
    <property type="evidence" value="ECO:0007669"/>
    <property type="project" value="UniProtKB-UniRule"/>
</dbReference>
<comment type="cofactor">
    <cofactor evidence="10">
        <name>Zn(2+)</name>
        <dbReference type="ChEBI" id="CHEBI:29105"/>
    </cofactor>
    <cofactor evidence="10">
        <name>Mg(2+)</name>
        <dbReference type="ChEBI" id="CHEBI:18420"/>
    </cofactor>
    <cofactor evidence="10">
        <name>Co(2+)</name>
        <dbReference type="ChEBI" id="CHEBI:48828"/>
    </cofactor>
</comment>
<dbReference type="GO" id="GO:0000287">
    <property type="term" value="F:magnesium ion binding"/>
    <property type="evidence" value="ECO:0007669"/>
    <property type="project" value="UniProtKB-UniRule"/>
</dbReference>
<dbReference type="KEGG" id="cha:CHAB381_1715"/>
<evidence type="ECO:0000313" key="11">
    <source>
        <dbReference type="EMBL" id="ABS51865.1"/>
    </source>
</evidence>
<feature type="binding site" evidence="10">
    <location>
        <position position="251"/>
    </location>
    <ligand>
        <name>substrate</name>
    </ligand>
</feature>
<dbReference type="Proteomes" id="UP000002407">
    <property type="component" value="Chromosome"/>
</dbReference>
<dbReference type="GO" id="GO:0042823">
    <property type="term" value="P:pyridoxal phosphate biosynthetic process"/>
    <property type="evidence" value="ECO:0007669"/>
    <property type="project" value="UniProtKB-UniRule"/>
</dbReference>
<comment type="catalytic activity">
    <reaction evidence="10">
        <text>4-(phosphooxy)-L-threonine + NAD(+) = 3-amino-2-oxopropyl phosphate + CO2 + NADH</text>
        <dbReference type="Rhea" id="RHEA:32275"/>
        <dbReference type="ChEBI" id="CHEBI:16526"/>
        <dbReference type="ChEBI" id="CHEBI:57279"/>
        <dbReference type="ChEBI" id="CHEBI:57540"/>
        <dbReference type="ChEBI" id="CHEBI:57945"/>
        <dbReference type="ChEBI" id="CHEBI:58452"/>
        <dbReference type="EC" id="1.1.1.262"/>
    </reaction>
</comment>
<dbReference type="STRING" id="360107.CHAB381_1715"/>
<dbReference type="UniPathway" id="UPA00244">
    <property type="reaction ID" value="UER00312"/>
</dbReference>
<evidence type="ECO:0000313" key="12">
    <source>
        <dbReference type="Proteomes" id="UP000002407"/>
    </source>
</evidence>
<evidence type="ECO:0000256" key="9">
    <source>
        <dbReference type="ARBA" id="ARBA00023285"/>
    </source>
</evidence>
<keyword evidence="2 10" id="KW-0479">Metal-binding</keyword>
<dbReference type="OrthoDB" id="9801783at2"/>
<comment type="function">
    <text evidence="10">Catalyzes the NAD(P)-dependent oxidation of 4-(phosphooxy)-L-threonine (HTP) into 2-amino-3-oxo-4-(phosphooxy)butyric acid which spontaneously decarboxylates to form 3-amino-2-oxopropyl phosphate (AHAP).</text>
</comment>
<protein>
    <recommendedName>
        <fullName evidence="10">4-hydroxythreonine-4-phosphate dehydrogenase</fullName>
        <ecNumber evidence="10">1.1.1.262</ecNumber>
    </recommendedName>
    <alternativeName>
        <fullName evidence="10">4-(phosphohydroxy)-L-threonine dehydrogenase</fullName>
    </alternativeName>
</protein>
<dbReference type="GO" id="GO:0050570">
    <property type="term" value="F:4-hydroxythreonine-4-phosphate dehydrogenase activity"/>
    <property type="evidence" value="ECO:0007669"/>
    <property type="project" value="UniProtKB-UniRule"/>
</dbReference>
<keyword evidence="8 10" id="KW-0664">Pyridoxine biosynthesis</keyword>
<dbReference type="GO" id="GO:0008270">
    <property type="term" value="F:zinc ion binding"/>
    <property type="evidence" value="ECO:0007669"/>
    <property type="project" value="UniProtKB-UniRule"/>
</dbReference>
<dbReference type="AlphaFoldDB" id="A7I3Y6"/>
<organism evidence="11 12">
    <name type="scientific">Campylobacter hominis (strain ATCC BAA-381 / DSM 21671 / CCUG 45161 / LMG 19568 / NCTC 13146 / CH001A)</name>
    <dbReference type="NCBI Taxonomy" id="360107"/>
    <lineage>
        <taxon>Bacteria</taxon>
        <taxon>Pseudomonadati</taxon>
        <taxon>Campylobacterota</taxon>
        <taxon>Epsilonproteobacteria</taxon>
        <taxon>Campylobacterales</taxon>
        <taxon>Campylobacteraceae</taxon>
        <taxon>Campylobacter</taxon>
    </lineage>
</organism>
<keyword evidence="6 10" id="KW-0560">Oxidoreductase</keyword>
<comment type="pathway">
    <text evidence="10">Cofactor biosynthesis; pyridoxine 5'-phosphate biosynthesis; pyridoxine 5'-phosphate from D-erythrose 4-phosphate: step 4/5.</text>
</comment>
<dbReference type="Pfam" id="PF04166">
    <property type="entry name" value="PdxA"/>
    <property type="match status" value="1"/>
</dbReference>
<keyword evidence="5 10" id="KW-0521">NADP</keyword>
<reference evidence="12" key="1">
    <citation type="submission" date="2007-07" db="EMBL/GenBank/DDBJ databases">
        <title>Complete genome sequence of Campylobacter hominis ATCC BAA-381, a commensal isolated from the human gastrointestinal tract.</title>
        <authorList>
            <person name="Fouts D.E."/>
            <person name="Mongodin E.F."/>
            <person name="Puiu D."/>
            <person name="Sebastian Y."/>
            <person name="Miller W.G."/>
            <person name="Mandrell R.E."/>
            <person name="Nelson K.E."/>
        </authorList>
    </citation>
    <scope>NUCLEOTIDE SEQUENCE [LARGE SCALE GENOMIC DNA]</scope>
    <source>
        <strain evidence="12">ATCC BAA-381 / LMG 19568 / NCTC 13146 / CH001A</strain>
    </source>
</reference>
<dbReference type="InterPro" id="IPR005255">
    <property type="entry name" value="PdxA_fam"/>
</dbReference>
<accession>A7I3Y6</accession>
<evidence type="ECO:0000256" key="3">
    <source>
        <dbReference type="ARBA" id="ARBA00022833"/>
    </source>
</evidence>
<proteinExistence type="inferred from homology"/>
<dbReference type="eggNOG" id="COG1995">
    <property type="taxonomic scope" value="Bacteria"/>
</dbReference>
<evidence type="ECO:0000256" key="5">
    <source>
        <dbReference type="ARBA" id="ARBA00022857"/>
    </source>
</evidence>
<feature type="binding site" evidence="10">
    <location>
        <position position="119"/>
    </location>
    <ligand>
        <name>substrate</name>
    </ligand>
</feature>
<dbReference type="EC" id="1.1.1.262" evidence="10"/>